<proteinExistence type="predicted"/>
<dbReference type="PANTHER" id="PTHR34145">
    <property type="entry name" value="OS02G0105600 PROTEIN"/>
    <property type="match status" value="1"/>
</dbReference>
<dbReference type="Pfam" id="PF00646">
    <property type="entry name" value="F-box"/>
    <property type="match status" value="1"/>
</dbReference>
<protein>
    <submittedName>
        <fullName evidence="3">Uncharacterized protein</fullName>
    </submittedName>
</protein>
<dbReference type="InterPro" id="IPR036047">
    <property type="entry name" value="F-box-like_dom_sf"/>
</dbReference>
<dbReference type="AlphaFoldDB" id="A0A2Z6M7F8"/>
<evidence type="ECO:0000259" key="1">
    <source>
        <dbReference type="Pfam" id="PF00646"/>
    </source>
</evidence>
<keyword evidence="4" id="KW-1185">Reference proteome</keyword>
<organism evidence="3 4">
    <name type="scientific">Trifolium subterraneum</name>
    <name type="common">Subterranean clover</name>
    <dbReference type="NCBI Taxonomy" id="3900"/>
    <lineage>
        <taxon>Eukaryota</taxon>
        <taxon>Viridiplantae</taxon>
        <taxon>Streptophyta</taxon>
        <taxon>Embryophyta</taxon>
        <taxon>Tracheophyta</taxon>
        <taxon>Spermatophyta</taxon>
        <taxon>Magnoliopsida</taxon>
        <taxon>eudicotyledons</taxon>
        <taxon>Gunneridae</taxon>
        <taxon>Pentapetalae</taxon>
        <taxon>rosids</taxon>
        <taxon>fabids</taxon>
        <taxon>Fabales</taxon>
        <taxon>Fabaceae</taxon>
        <taxon>Papilionoideae</taxon>
        <taxon>50 kb inversion clade</taxon>
        <taxon>NPAAA clade</taxon>
        <taxon>Hologalegina</taxon>
        <taxon>IRL clade</taxon>
        <taxon>Trifolieae</taxon>
        <taxon>Trifolium</taxon>
    </lineage>
</organism>
<dbReference type="PANTHER" id="PTHR34145:SF28">
    <property type="entry name" value="F-BOX DOMAIN-CONTAINING PROTEIN"/>
    <property type="match status" value="1"/>
</dbReference>
<dbReference type="InterPro" id="IPR055411">
    <property type="entry name" value="LRR_FXL15/At3g58940/PEG3-like"/>
</dbReference>
<reference evidence="4" key="1">
    <citation type="journal article" date="2017" name="Front. Plant Sci.">
        <title>Climate Clever Clovers: New Paradigm to Reduce the Environmental Footprint of Ruminants by Breeding Low Methanogenic Forages Utilizing Haplotype Variation.</title>
        <authorList>
            <person name="Kaur P."/>
            <person name="Appels R."/>
            <person name="Bayer P.E."/>
            <person name="Keeble-Gagnere G."/>
            <person name="Wang J."/>
            <person name="Hirakawa H."/>
            <person name="Shirasawa K."/>
            <person name="Vercoe P."/>
            <person name="Stefanova K."/>
            <person name="Durmic Z."/>
            <person name="Nichols P."/>
            <person name="Revell C."/>
            <person name="Isobe S.N."/>
            <person name="Edwards D."/>
            <person name="Erskine W."/>
        </authorList>
    </citation>
    <scope>NUCLEOTIDE SEQUENCE [LARGE SCALE GENOMIC DNA]</scope>
    <source>
        <strain evidence="4">cv. Daliak</strain>
    </source>
</reference>
<dbReference type="InterPro" id="IPR001810">
    <property type="entry name" value="F-box_dom"/>
</dbReference>
<evidence type="ECO:0000259" key="2">
    <source>
        <dbReference type="Pfam" id="PF24758"/>
    </source>
</evidence>
<dbReference type="SUPFAM" id="SSF81383">
    <property type="entry name" value="F-box domain"/>
    <property type="match status" value="1"/>
</dbReference>
<feature type="domain" description="F-box/LRR-repeat protein 15/At3g58940/PEG3-like LRR" evidence="2">
    <location>
        <begin position="110"/>
        <end position="296"/>
    </location>
</feature>
<sequence>MEQEEDRLSNLPKVILHNILSRMPEKDAARTSVLSKDWADTWFTFPILYFSDAIFTGTFPQPRADFLRKSKNFIDHVKRTLLRFRDKGLAIKEFNLIVNNFELHRMSKDVDLWLKLISESGLEVLELCLPDGPDQDEEGRGECYVLPKGVIEGKSLTKMVLMGGIRVDPAFMNHSVKFFSLRVLSLWSVVSGYEKAIEHLISCCPLIEHITLKCCSVLIPRGTPNRLFETDTNGVMKSLSIHGLQKLKTVDVQGIQEVYIDAPCLENFNYCPGDFDAPLKIDLDRCKNLKVLDLLSLKSIIITDKWFLELFPKFPFLESLKLENCKTSDKINISSVQLKVLELSNSSNLKELNIDAPNLLSCRFCGGGSDSEPIISFLRSSSQLEVTLQSAMHYLDLGNLWKFLQNIKPQNILASLSLFIVQPTVDAVNPVIFQVSSPPPKIKHLHLRSVPKNETLFSSVVNILLSSCCPESISLILHPYFCSKAFIEVRSGNRWPLAFHPDLRAGGRPSPLPDAYEPYSTQTVLRKDGNLSYLIEKGRRKIALPCFSVYFFYDKLMERKDDGCFCSSSDTKCWWHGLKDVKIRSSMKIDEEVDLKTMLDSLPIGENINFMLEF</sequence>
<dbReference type="Gene3D" id="3.80.10.10">
    <property type="entry name" value="Ribonuclease Inhibitor"/>
    <property type="match status" value="1"/>
</dbReference>
<name>A0A2Z6M7F8_TRISU</name>
<evidence type="ECO:0000313" key="3">
    <source>
        <dbReference type="EMBL" id="GAU27398.1"/>
    </source>
</evidence>
<gene>
    <name evidence="3" type="ORF">TSUD_356330</name>
</gene>
<evidence type="ECO:0000313" key="4">
    <source>
        <dbReference type="Proteomes" id="UP000242715"/>
    </source>
</evidence>
<dbReference type="EMBL" id="DF973353">
    <property type="protein sequence ID" value="GAU27398.1"/>
    <property type="molecule type" value="Genomic_DNA"/>
</dbReference>
<dbReference type="Proteomes" id="UP000242715">
    <property type="component" value="Unassembled WGS sequence"/>
</dbReference>
<dbReference type="InterPro" id="IPR032675">
    <property type="entry name" value="LRR_dom_sf"/>
</dbReference>
<dbReference type="OrthoDB" id="1421244at2759"/>
<accession>A0A2Z6M7F8</accession>
<dbReference type="SUPFAM" id="SSF52047">
    <property type="entry name" value="RNI-like"/>
    <property type="match status" value="1"/>
</dbReference>
<dbReference type="InterPro" id="IPR053772">
    <property type="entry name" value="At1g61320/At1g61330-like"/>
</dbReference>
<dbReference type="Pfam" id="PF24758">
    <property type="entry name" value="LRR_At5g56370"/>
    <property type="match status" value="1"/>
</dbReference>
<feature type="domain" description="F-box" evidence="1">
    <location>
        <begin position="8"/>
        <end position="44"/>
    </location>
</feature>